<dbReference type="Proteomes" id="UP000807115">
    <property type="component" value="Chromosome 8"/>
</dbReference>
<organism evidence="1 2">
    <name type="scientific">Sorghum bicolor</name>
    <name type="common">Sorghum</name>
    <name type="synonym">Sorghum vulgare</name>
    <dbReference type="NCBI Taxonomy" id="4558"/>
    <lineage>
        <taxon>Eukaryota</taxon>
        <taxon>Viridiplantae</taxon>
        <taxon>Streptophyta</taxon>
        <taxon>Embryophyta</taxon>
        <taxon>Tracheophyta</taxon>
        <taxon>Spermatophyta</taxon>
        <taxon>Magnoliopsida</taxon>
        <taxon>Liliopsida</taxon>
        <taxon>Poales</taxon>
        <taxon>Poaceae</taxon>
        <taxon>PACMAD clade</taxon>
        <taxon>Panicoideae</taxon>
        <taxon>Andropogonodae</taxon>
        <taxon>Andropogoneae</taxon>
        <taxon>Sorghinae</taxon>
        <taxon>Sorghum</taxon>
    </lineage>
</organism>
<name>A0A921QGR9_SORBI</name>
<proteinExistence type="predicted"/>
<dbReference type="AlphaFoldDB" id="A0A921QGR9"/>
<reference evidence="1" key="1">
    <citation type="journal article" date="2019" name="BMC Genomics">
        <title>A new reference genome for Sorghum bicolor reveals high levels of sequence similarity between sweet and grain genotypes: implications for the genetics of sugar metabolism.</title>
        <authorList>
            <person name="Cooper E.A."/>
            <person name="Brenton Z.W."/>
            <person name="Flinn B.S."/>
            <person name="Jenkins J."/>
            <person name="Shu S."/>
            <person name="Flowers D."/>
            <person name="Luo F."/>
            <person name="Wang Y."/>
            <person name="Xia P."/>
            <person name="Barry K."/>
            <person name="Daum C."/>
            <person name="Lipzen A."/>
            <person name="Yoshinaga Y."/>
            <person name="Schmutz J."/>
            <person name="Saski C."/>
            <person name="Vermerris W."/>
            <person name="Kresovich S."/>
        </authorList>
    </citation>
    <scope>NUCLEOTIDE SEQUENCE</scope>
</reference>
<comment type="caution">
    <text evidence="1">The sequence shown here is derived from an EMBL/GenBank/DDBJ whole genome shotgun (WGS) entry which is preliminary data.</text>
</comment>
<gene>
    <name evidence="1" type="ORF">BDA96_08G147900</name>
</gene>
<evidence type="ECO:0000313" key="1">
    <source>
        <dbReference type="EMBL" id="KAG0521281.1"/>
    </source>
</evidence>
<accession>A0A921QGR9</accession>
<dbReference type="EMBL" id="CM027687">
    <property type="protein sequence ID" value="KAG0521281.1"/>
    <property type="molecule type" value="Genomic_DNA"/>
</dbReference>
<evidence type="ECO:0000313" key="2">
    <source>
        <dbReference type="Proteomes" id="UP000807115"/>
    </source>
</evidence>
<sequence>MEALCQRTHPSAFGSLLIVKRSWLAVGLYTSRSVLTLVSSFGMRGTVIIPLQAEAQEIKKKLESHVRWIQQTICFVPITNVPTHCEQMIKSLILGCQLS</sequence>
<protein>
    <submittedName>
        <fullName evidence="1">Uncharacterized protein</fullName>
    </submittedName>
</protein>
<reference evidence="1" key="2">
    <citation type="submission" date="2020-10" db="EMBL/GenBank/DDBJ databases">
        <authorList>
            <person name="Cooper E.A."/>
            <person name="Brenton Z.W."/>
            <person name="Flinn B.S."/>
            <person name="Jenkins J."/>
            <person name="Shu S."/>
            <person name="Flowers D."/>
            <person name="Luo F."/>
            <person name="Wang Y."/>
            <person name="Xia P."/>
            <person name="Barry K."/>
            <person name="Daum C."/>
            <person name="Lipzen A."/>
            <person name="Yoshinaga Y."/>
            <person name="Schmutz J."/>
            <person name="Saski C."/>
            <person name="Vermerris W."/>
            <person name="Kresovich S."/>
        </authorList>
    </citation>
    <scope>NUCLEOTIDE SEQUENCE</scope>
</reference>